<dbReference type="GO" id="GO:0015648">
    <property type="term" value="F:lipid-linked peptidoglycan transporter activity"/>
    <property type="evidence" value="ECO:0007669"/>
    <property type="project" value="TreeGrafter"/>
</dbReference>
<dbReference type="PANTHER" id="PTHR30474:SF1">
    <property type="entry name" value="PEPTIDOGLYCAN GLYCOSYLTRANSFERASE MRDB"/>
    <property type="match status" value="1"/>
</dbReference>
<keyword evidence="3" id="KW-0133">Cell shape</keyword>
<feature type="transmembrane region" description="Helical" evidence="6">
    <location>
        <begin position="80"/>
        <end position="101"/>
    </location>
</feature>
<keyword evidence="4 6" id="KW-1133">Transmembrane helix</keyword>
<dbReference type="GO" id="GO:0051301">
    <property type="term" value="P:cell division"/>
    <property type="evidence" value="ECO:0007669"/>
    <property type="project" value="InterPro"/>
</dbReference>
<dbReference type="EMBL" id="NKCZ01000025">
    <property type="protein sequence ID" value="POD89307.1"/>
    <property type="molecule type" value="Genomic_DNA"/>
</dbReference>
<keyword evidence="2 6" id="KW-0812">Transmembrane</keyword>
<name>A0A2S3UA47_LACPN</name>
<dbReference type="AlphaFoldDB" id="A0A2S3UA47"/>
<evidence type="ECO:0000256" key="3">
    <source>
        <dbReference type="ARBA" id="ARBA00022960"/>
    </source>
</evidence>
<protein>
    <submittedName>
        <fullName evidence="7">Rod shape-determining protein RodA</fullName>
    </submittedName>
</protein>
<evidence type="ECO:0000256" key="4">
    <source>
        <dbReference type="ARBA" id="ARBA00022989"/>
    </source>
</evidence>
<dbReference type="GO" id="GO:0008360">
    <property type="term" value="P:regulation of cell shape"/>
    <property type="evidence" value="ECO:0007669"/>
    <property type="project" value="UniProtKB-KW"/>
</dbReference>
<dbReference type="InterPro" id="IPR001182">
    <property type="entry name" value="FtsW/RodA"/>
</dbReference>
<evidence type="ECO:0000256" key="2">
    <source>
        <dbReference type="ARBA" id="ARBA00022692"/>
    </source>
</evidence>
<evidence type="ECO:0000256" key="1">
    <source>
        <dbReference type="ARBA" id="ARBA00004141"/>
    </source>
</evidence>
<sequence length="133" mass="15439">MNNRELGRWQEHKHIGDYGWGIILCVIILCCIGMWAVYYACLHDLKVIDPVRTTMMQCLWYLVGALIATTMLHLSEKQLMQWAPIGYSIGMLLLILLLVFYSREYYVQTGAKSWFAIGTLTFQPVEVMKPLYI</sequence>
<proteinExistence type="predicted"/>
<dbReference type="GO" id="GO:0005886">
    <property type="term" value="C:plasma membrane"/>
    <property type="evidence" value="ECO:0007669"/>
    <property type="project" value="TreeGrafter"/>
</dbReference>
<accession>A0A2S3UA47</accession>
<dbReference type="PANTHER" id="PTHR30474">
    <property type="entry name" value="CELL CYCLE PROTEIN"/>
    <property type="match status" value="1"/>
</dbReference>
<dbReference type="GO" id="GO:0032153">
    <property type="term" value="C:cell division site"/>
    <property type="evidence" value="ECO:0007669"/>
    <property type="project" value="TreeGrafter"/>
</dbReference>
<evidence type="ECO:0000256" key="5">
    <source>
        <dbReference type="ARBA" id="ARBA00023136"/>
    </source>
</evidence>
<gene>
    <name evidence="7" type="ORF">S101258_00044</name>
</gene>
<feature type="transmembrane region" description="Helical" evidence="6">
    <location>
        <begin position="54"/>
        <end position="74"/>
    </location>
</feature>
<comment type="subcellular location">
    <subcellularLocation>
        <location evidence="1">Membrane</location>
        <topology evidence="1">Multi-pass membrane protein</topology>
    </subcellularLocation>
</comment>
<evidence type="ECO:0000313" key="7">
    <source>
        <dbReference type="EMBL" id="POD89307.1"/>
    </source>
</evidence>
<dbReference type="Proteomes" id="UP000236990">
    <property type="component" value="Unassembled WGS sequence"/>
</dbReference>
<reference evidence="7 8" key="1">
    <citation type="submission" date="2017-06" db="EMBL/GenBank/DDBJ databases">
        <title>Genome sequence of Lactobacillus plantarum subsp. plantarum strain SRCM101258.</title>
        <authorList>
            <person name="Cho S.H."/>
        </authorList>
    </citation>
    <scope>NUCLEOTIDE SEQUENCE [LARGE SCALE GENOMIC DNA]</scope>
    <source>
        <strain evidence="7 8">SRCM101258</strain>
    </source>
</reference>
<comment type="caution">
    <text evidence="7">The sequence shown here is derived from an EMBL/GenBank/DDBJ whole genome shotgun (WGS) entry which is preliminary data.</text>
</comment>
<feature type="transmembrane region" description="Helical" evidence="6">
    <location>
        <begin position="20"/>
        <end position="42"/>
    </location>
</feature>
<dbReference type="Pfam" id="PF01098">
    <property type="entry name" value="FTSW_RODA_SPOVE"/>
    <property type="match status" value="1"/>
</dbReference>
<organism evidence="7 8">
    <name type="scientific">Lactiplantibacillus plantarum subsp. plantarum</name>
    <dbReference type="NCBI Taxonomy" id="337330"/>
    <lineage>
        <taxon>Bacteria</taxon>
        <taxon>Bacillati</taxon>
        <taxon>Bacillota</taxon>
        <taxon>Bacilli</taxon>
        <taxon>Lactobacillales</taxon>
        <taxon>Lactobacillaceae</taxon>
        <taxon>Lactiplantibacillus</taxon>
    </lineage>
</organism>
<evidence type="ECO:0000313" key="8">
    <source>
        <dbReference type="Proteomes" id="UP000236990"/>
    </source>
</evidence>
<keyword evidence="5 6" id="KW-0472">Membrane</keyword>
<evidence type="ECO:0000256" key="6">
    <source>
        <dbReference type="SAM" id="Phobius"/>
    </source>
</evidence>